<dbReference type="GO" id="GO:0000166">
    <property type="term" value="F:nucleotide binding"/>
    <property type="evidence" value="ECO:0007669"/>
    <property type="project" value="UniProtKB-KW"/>
</dbReference>
<dbReference type="PANTHER" id="PTHR35795">
    <property type="entry name" value="SLR1885 PROTEIN"/>
    <property type="match status" value="1"/>
</dbReference>
<evidence type="ECO:0000259" key="7">
    <source>
        <dbReference type="PROSITE" id="PS51831"/>
    </source>
</evidence>
<keyword evidence="3" id="KW-0547">Nucleotide-binding</keyword>
<organism evidence="8 9">
    <name type="scientific">Candidatus Mediterraneibacter faecigallinarum</name>
    <dbReference type="NCBI Taxonomy" id="2838669"/>
    <lineage>
        <taxon>Bacteria</taxon>
        <taxon>Bacillati</taxon>
        <taxon>Bacillota</taxon>
        <taxon>Clostridia</taxon>
        <taxon>Lachnospirales</taxon>
        <taxon>Lachnospiraceae</taxon>
        <taxon>Mediterraneibacter</taxon>
    </lineage>
</organism>
<dbReference type="InterPro" id="IPR051094">
    <property type="entry name" value="Diverse_Catalytic_Enzymes"/>
</dbReference>
<evidence type="ECO:0000256" key="2">
    <source>
        <dbReference type="ARBA" id="ARBA00022723"/>
    </source>
</evidence>
<comment type="catalytic activity">
    <reaction evidence="6">
        <text>P(1),P(4)-bis(5'-adenosyl) tetraphosphate + H2O = 2 ADP + 2 H(+)</text>
        <dbReference type="Rhea" id="RHEA:24252"/>
        <dbReference type="ChEBI" id="CHEBI:15377"/>
        <dbReference type="ChEBI" id="CHEBI:15378"/>
        <dbReference type="ChEBI" id="CHEBI:58141"/>
        <dbReference type="ChEBI" id="CHEBI:456216"/>
        <dbReference type="EC" id="3.6.1.41"/>
    </reaction>
</comment>
<dbReference type="Pfam" id="PF01966">
    <property type="entry name" value="HD"/>
    <property type="match status" value="1"/>
</dbReference>
<dbReference type="InterPro" id="IPR005249">
    <property type="entry name" value="YqeK"/>
</dbReference>
<dbReference type="AlphaFoldDB" id="A0A9D2NUG7"/>
<dbReference type="InterPro" id="IPR003607">
    <property type="entry name" value="HD/PDEase_dom"/>
</dbReference>
<evidence type="ECO:0000256" key="5">
    <source>
        <dbReference type="ARBA" id="ARBA00023004"/>
    </source>
</evidence>
<sequence>MTEQLTEIRKRLSKVLKKERFEHTIGVMYTAASLAMRYGEDVEQAMTAGLLHDCGKFCPAKEQIKLCKKNGISLTESEIEMPALIHAKLGAYLARHEYGVKDKDVLSAVTYHTTGRPDMTMLEKTIYIADYIEPNRKEIPGLSEVRYLAFTDIDQAVCRSAGATTRYLESGGKSVDPMTIKTYNFYKKEG</sequence>
<dbReference type="NCBIfam" id="TIGR00488">
    <property type="entry name" value="bis(5'-nucleosyl)-tetraphosphatase (symmetrical) YqeK"/>
    <property type="match status" value="1"/>
</dbReference>
<evidence type="ECO:0000313" key="9">
    <source>
        <dbReference type="Proteomes" id="UP000823894"/>
    </source>
</evidence>
<dbReference type="EMBL" id="DWWK01000094">
    <property type="protein sequence ID" value="HJC38672.1"/>
    <property type="molecule type" value="Genomic_DNA"/>
</dbReference>
<dbReference type="Proteomes" id="UP000823894">
    <property type="component" value="Unassembled WGS sequence"/>
</dbReference>
<dbReference type="InterPro" id="IPR006674">
    <property type="entry name" value="HD_domain"/>
</dbReference>
<dbReference type="InterPro" id="IPR006675">
    <property type="entry name" value="HDIG_dom"/>
</dbReference>
<dbReference type="PROSITE" id="PS51831">
    <property type="entry name" value="HD"/>
    <property type="match status" value="1"/>
</dbReference>
<proteinExistence type="predicted"/>
<dbReference type="Gene3D" id="1.10.3210.10">
    <property type="entry name" value="Hypothetical protein af1432"/>
    <property type="match status" value="1"/>
</dbReference>
<evidence type="ECO:0000256" key="1">
    <source>
        <dbReference type="ARBA" id="ARBA00012506"/>
    </source>
</evidence>
<dbReference type="NCBIfam" id="TIGR00277">
    <property type="entry name" value="HDIG"/>
    <property type="match status" value="1"/>
</dbReference>
<comment type="caution">
    <text evidence="8">The sequence shown here is derived from an EMBL/GenBank/DDBJ whole genome shotgun (WGS) entry which is preliminary data.</text>
</comment>
<protein>
    <recommendedName>
        <fullName evidence="1">bis(5'-nucleosyl)-tetraphosphatase (symmetrical)</fullName>
        <ecNumber evidence="1">3.6.1.41</ecNumber>
    </recommendedName>
</protein>
<dbReference type="GO" id="GO:0008803">
    <property type="term" value="F:bis(5'-nucleosyl)-tetraphosphatase (symmetrical) activity"/>
    <property type="evidence" value="ECO:0007669"/>
    <property type="project" value="UniProtKB-EC"/>
</dbReference>
<keyword evidence="4 8" id="KW-0378">Hydrolase</keyword>
<dbReference type="SUPFAM" id="SSF109604">
    <property type="entry name" value="HD-domain/PDEase-like"/>
    <property type="match status" value="1"/>
</dbReference>
<keyword evidence="2" id="KW-0479">Metal-binding</keyword>
<reference evidence="8" key="2">
    <citation type="submission" date="2021-04" db="EMBL/GenBank/DDBJ databases">
        <authorList>
            <person name="Gilroy R."/>
        </authorList>
    </citation>
    <scope>NUCLEOTIDE SEQUENCE</scope>
    <source>
        <strain evidence="8">ChiGjej1B1-1692</strain>
    </source>
</reference>
<dbReference type="CDD" id="cd00077">
    <property type="entry name" value="HDc"/>
    <property type="match status" value="1"/>
</dbReference>
<name>A0A9D2NUG7_9FIRM</name>
<evidence type="ECO:0000313" key="8">
    <source>
        <dbReference type="EMBL" id="HJC38672.1"/>
    </source>
</evidence>
<dbReference type="GO" id="GO:0046872">
    <property type="term" value="F:metal ion binding"/>
    <property type="evidence" value="ECO:0007669"/>
    <property type="project" value="UniProtKB-KW"/>
</dbReference>
<keyword evidence="5" id="KW-0408">Iron</keyword>
<reference evidence="8" key="1">
    <citation type="journal article" date="2021" name="PeerJ">
        <title>Extensive microbial diversity within the chicken gut microbiome revealed by metagenomics and culture.</title>
        <authorList>
            <person name="Gilroy R."/>
            <person name="Ravi A."/>
            <person name="Getino M."/>
            <person name="Pursley I."/>
            <person name="Horton D.L."/>
            <person name="Alikhan N.F."/>
            <person name="Baker D."/>
            <person name="Gharbi K."/>
            <person name="Hall N."/>
            <person name="Watson M."/>
            <person name="Adriaenssens E.M."/>
            <person name="Foster-Nyarko E."/>
            <person name="Jarju S."/>
            <person name="Secka A."/>
            <person name="Antonio M."/>
            <person name="Oren A."/>
            <person name="Chaudhuri R.R."/>
            <person name="La Ragione R."/>
            <person name="Hildebrand F."/>
            <person name="Pallen M.J."/>
        </authorList>
    </citation>
    <scope>NUCLEOTIDE SEQUENCE</scope>
    <source>
        <strain evidence="8">ChiGjej1B1-1692</strain>
    </source>
</reference>
<dbReference type="SMART" id="SM00471">
    <property type="entry name" value="HDc"/>
    <property type="match status" value="1"/>
</dbReference>
<evidence type="ECO:0000256" key="3">
    <source>
        <dbReference type="ARBA" id="ARBA00022741"/>
    </source>
</evidence>
<evidence type="ECO:0000256" key="6">
    <source>
        <dbReference type="ARBA" id="ARBA00049417"/>
    </source>
</evidence>
<feature type="domain" description="HD" evidence="7">
    <location>
        <begin position="20"/>
        <end position="135"/>
    </location>
</feature>
<accession>A0A9D2NUG7</accession>
<gene>
    <name evidence="8" type="primary">yqeK</name>
    <name evidence="8" type="ORF">H9757_06390</name>
</gene>
<dbReference type="PANTHER" id="PTHR35795:SF1">
    <property type="entry name" value="BIS(5'-NUCLEOSYL)-TETRAPHOSPHATASE, SYMMETRICAL"/>
    <property type="match status" value="1"/>
</dbReference>
<dbReference type="EC" id="3.6.1.41" evidence="1"/>
<evidence type="ECO:0000256" key="4">
    <source>
        <dbReference type="ARBA" id="ARBA00022801"/>
    </source>
</evidence>